<dbReference type="GO" id="GO:0003676">
    <property type="term" value="F:nucleic acid binding"/>
    <property type="evidence" value="ECO:0007669"/>
    <property type="project" value="InterPro"/>
</dbReference>
<name>A0A2G5B8R5_COERN</name>
<accession>A0A2G5B8R5</accession>
<evidence type="ECO:0000259" key="1">
    <source>
        <dbReference type="PROSITE" id="PS51192"/>
    </source>
</evidence>
<dbReference type="PANTHER" id="PTHR14074:SF16">
    <property type="entry name" value="ANTIVIRAL INNATE IMMUNE RESPONSE RECEPTOR RIG-I"/>
    <property type="match status" value="1"/>
</dbReference>
<dbReference type="STRING" id="763665.A0A2G5B8R5"/>
<evidence type="ECO:0000313" key="2">
    <source>
        <dbReference type="EMBL" id="PIA15394.1"/>
    </source>
</evidence>
<keyword evidence="2" id="KW-0378">Hydrolase</keyword>
<dbReference type="InterPro" id="IPR011545">
    <property type="entry name" value="DEAD/DEAH_box_helicase_dom"/>
</dbReference>
<dbReference type="GO" id="GO:0005524">
    <property type="term" value="F:ATP binding"/>
    <property type="evidence" value="ECO:0007669"/>
    <property type="project" value="InterPro"/>
</dbReference>
<dbReference type="GO" id="GO:0005737">
    <property type="term" value="C:cytoplasm"/>
    <property type="evidence" value="ECO:0007669"/>
    <property type="project" value="TreeGrafter"/>
</dbReference>
<dbReference type="InterPro" id="IPR051363">
    <property type="entry name" value="RLR_Helicase"/>
</dbReference>
<dbReference type="PROSITE" id="PS51192">
    <property type="entry name" value="HELICASE_ATP_BIND_1"/>
    <property type="match status" value="1"/>
</dbReference>
<dbReference type="SMART" id="SM00487">
    <property type="entry name" value="DEXDc"/>
    <property type="match status" value="1"/>
</dbReference>
<dbReference type="EMBL" id="KZ303507">
    <property type="protein sequence ID" value="PIA15394.1"/>
    <property type="molecule type" value="Genomic_DNA"/>
</dbReference>
<dbReference type="PANTHER" id="PTHR14074">
    <property type="entry name" value="HELICASE WITH DEATH DOMAIN-RELATED"/>
    <property type="match status" value="1"/>
</dbReference>
<protein>
    <submittedName>
        <fullName evidence="2">P-loop containing nucleoside triphosphate hydrolase protein</fullName>
    </submittedName>
</protein>
<dbReference type="InterPro" id="IPR014001">
    <property type="entry name" value="Helicase_ATP-bd"/>
</dbReference>
<feature type="non-terminal residue" evidence="2">
    <location>
        <position position="184"/>
    </location>
</feature>
<dbReference type="CDD" id="cd18034">
    <property type="entry name" value="DEXHc_dicer"/>
    <property type="match status" value="1"/>
</dbReference>
<reference evidence="2 3" key="1">
    <citation type="journal article" date="2015" name="Genome Biol. Evol.">
        <title>Phylogenomic analyses indicate that early fungi evolved digesting cell walls of algal ancestors of land plants.</title>
        <authorList>
            <person name="Chang Y."/>
            <person name="Wang S."/>
            <person name="Sekimoto S."/>
            <person name="Aerts A.L."/>
            <person name="Choi C."/>
            <person name="Clum A."/>
            <person name="LaButti K.M."/>
            <person name="Lindquist E.A."/>
            <person name="Yee Ngan C."/>
            <person name="Ohm R.A."/>
            <person name="Salamov A.A."/>
            <person name="Grigoriev I.V."/>
            <person name="Spatafora J.W."/>
            <person name="Berbee M.L."/>
        </authorList>
    </citation>
    <scope>NUCLEOTIDE SEQUENCE [LARGE SCALE GENOMIC DNA]</scope>
    <source>
        <strain evidence="2 3">NRRL 1564</strain>
    </source>
</reference>
<evidence type="ECO:0000313" key="3">
    <source>
        <dbReference type="Proteomes" id="UP000242474"/>
    </source>
</evidence>
<dbReference type="AlphaFoldDB" id="A0A2G5B8R5"/>
<dbReference type="SUPFAM" id="SSF52540">
    <property type="entry name" value="P-loop containing nucleoside triphosphate hydrolases"/>
    <property type="match status" value="1"/>
</dbReference>
<dbReference type="Pfam" id="PF00270">
    <property type="entry name" value="DEAD"/>
    <property type="match status" value="1"/>
</dbReference>
<dbReference type="GO" id="GO:0016787">
    <property type="term" value="F:hydrolase activity"/>
    <property type="evidence" value="ECO:0007669"/>
    <property type="project" value="UniProtKB-KW"/>
</dbReference>
<dbReference type="OrthoDB" id="416741at2759"/>
<keyword evidence="3" id="KW-1185">Reference proteome</keyword>
<dbReference type="InterPro" id="IPR027417">
    <property type="entry name" value="P-loop_NTPase"/>
</dbReference>
<sequence>MPRDYQLSLFKQALTKNSIVMLETGTGKTLVAVMLIEWASAQTREHMLPRLRKKVRVFLNNTVALVHQQSKVIAANTGQKVQEYVGSMGIDEWDEATWSSKWNSVSVLVMTHQVLLNALRSGHARISDIDLLVFDECHHARGNHPYALIMREFYDHCSEQDRPHVFSMTASPLNSRQTAEDSIM</sequence>
<organism evidence="2 3">
    <name type="scientific">Coemansia reversa (strain ATCC 12441 / NRRL 1564)</name>
    <dbReference type="NCBI Taxonomy" id="763665"/>
    <lineage>
        <taxon>Eukaryota</taxon>
        <taxon>Fungi</taxon>
        <taxon>Fungi incertae sedis</taxon>
        <taxon>Zoopagomycota</taxon>
        <taxon>Kickxellomycotina</taxon>
        <taxon>Kickxellomycetes</taxon>
        <taxon>Kickxellales</taxon>
        <taxon>Kickxellaceae</taxon>
        <taxon>Coemansia</taxon>
    </lineage>
</organism>
<dbReference type="Proteomes" id="UP000242474">
    <property type="component" value="Unassembled WGS sequence"/>
</dbReference>
<feature type="domain" description="Helicase ATP-binding" evidence="1">
    <location>
        <begin position="9"/>
        <end position="184"/>
    </location>
</feature>
<gene>
    <name evidence="2" type="ORF">COEREDRAFT_44770</name>
</gene>
<dbReference type="Gene3D" id="3.40.50.300">
    <property type="entry name" value="P-loop containing nucleotide triphosphate hydrolases"/>
    <property type="match status" value="1"/>
</dbReference>
<proteinExistence type="predicted"/>